<evidence type="ECO:0000259" key="9">
    <source>
        <dbReference type="PROSITE" id="PS51192"/>
    </source>
</evidence>
<dbReference type="GO" id="GO:0008270">
    <property type="term" value="F:zinc ion binding"/>
    <property type="evidence" value="ECO:0007669"/>
    <property type="project" value="UniProtKB-KW"/>
</dbReference>
<proteinExistence type="predicted"/>
<evidence type="ECO:0000256" key="4">
    <source>
        <dbReference type="ARBA" id="ARBA00022801"/>
    </source>
</evidence>
<feature type="domain" description="Helicase C-terminal" evidence="10">
    <location>
        <begin position="659"/>
        <end position="818"/>
    </location>
</feature>
<evidence type="ECO:0000313" key="11">
    <source>
        <dbReference type="EMBL" id="KAF2733683.1"/>
    </source>
</evidence>
<evidence type="ECO:0000256" key="1">
    <source>
        <dbReference type="ARBA" id="ARBA00022723"/>
    </source>
</evidence>
<dbReference type="SMART" id="SM00490">
    <property type="entry name" value="HELICc"/>
    <property type="match status" value="1"/>
</dbReference>
<evidence type="ECO:0000256" key="3">
    <source>
        <dbReference type="ARBA" id="ARBA00022771"/>
    </source>
</evidence>
<keyword evidence="7" id="KW-0175">Coiled coil</keyword>
<keyword evidence="3" id="KW-0863">Zinc-finger</keyword>
<keyword evidence="4" id="KW-0378">Hydrolase</keyword>
<dbReference type="InterPro" id="IPR017907">
    <property type="entry name" value="Znf_RING_CS"/>
</dbReference>
<dbReference type="PROSITE" id="PS51192">
    <property type="entry name" value="HELICASE_ATP_BIND_1"/>
    <property type="match status" value="1"/>
</dbReference>
<organism evidence="11 12">
    <name type="scientific">Polyplosphaeria fusca</name>
    <dbReference type="NCBI Taxonomy" id="682080"/>
    <lineage>
        <taxon>Eukaryota</taxon>
        <taxon>Fungi</taxon>
        <taxon>Dikarya</taxon>
        <taxon>Ascomycota</taxon>
        <taxon>Pezizomycotina</taxon>
        <taxon>Dothideomycetes</taxon>
        <taxon>Pleosporomycetidae</taxon>
        <taxon>Pleosporales</taxon>
        <taxon>Tetraplosphaeriaceae</taxon>
        <taxon>Polyplosphaeria</taxon>
    </lineage>
</organism>
<keyword evidence="1" id="KW-0479">Metal-binding</keyword>
<dbReference type="SMART" id="SM00487">
    <property type="entry name" value="DEXDc"/>
    <property type="match status" value="1"/>
</dbReference>
<feature type="compositionally biased region" description="Basic and acidic residues" evidence="8">
    <location>
        <begin position="121"/>
        <end position="130"/>
    </location>
</feature>
<dbReference type="OrthoDB" id="448448at2759"/>
<dbReference type="FunFam" id="3.40.50.10810:FF:000114">
    <property type="entry name" value="DNA repair protein rad8"/>
    <property type="match status" value="1"/>
</dbReference>
<evidence type="ECO:0000256" key="2">
    <source>
        <dbReference type="ARBA" id="ARBA00022741"/>
    </source>
</evidence>
<feature type="compositionally biased region" description="Polar residues" evidence="8">
    <location>
        <begin position="25"/>
        <end position="35"/>
    </location>
</feature>
<dbReference type="PROSITE" id="PS51194">
    <property type="entry name" value="HELICASE_CTER"/>
    <property type="match status" value="1"/>
</dbReference>
<evidence type="ECO:0000256" key="6">
    <source>
        <dbReference type="ARBA" id="ARBA00022840"/>
    </source>
</evidence>
<feature type="domain" description="Helicase ATP-binding" evidence="9">
    <location>
        <begin position="257"/>
        <end position="462"/>
    </location>
</feature>
<dbReference type="Proteomes" id="UP000799444">
    <property type="component" value="Unassembled WGS sequence"/>
</dbReference>
<evidence type="ECO:0000259" key="10">
    <source>
        <dbReference type="PROSITE" id="PS51194"/>
    </source>
</evidence>
<dbReference type="Gene3D" id="3.40.50.10810">
    <property type="entry name" value="Tandem AAA-ATPase domain"/>
    <property type="match status" value="1"/>
</dbReference>
<keyword evidence="2" id="KW-0547">Nucleotide-binding</keyword>
<evidence type="ECO:0000256" key="5">
    <source>
        <dbReference type="ARBA" id="ARBA00022833"/>
    </source>
</evidence>
<dbReference type="InterPro" id="IPR027417">
    <property type="entry name" value="P-loop_NTPase"/>
</dbReference>
<dbReference type="InterPro" id="IPR013083">
    <property type="entry name" value="Znf_RING/FYVE/PHD"/>
</dbReference>
<dbReference type="GO" id="GO:0016787">
    <property type="term" value="F:hydrolase activity"/>
    <property type="evidence" value="ECO:0007669"/>
    <property type="project" value="UniProtKB-KW"/>
</dbReference>
<dbReference type="AlphaFoldDB" id="A0A9P4QTP1"/>
<evidence type="ECO:0000313" key="12">
    <source>
        <dbReference type="Proteomes" id="UP000799444"/>
    </source>
</evidence>
<dbReference type="CDD" id="cd15566">
    <property type="entry name" value="PHD3_NSD"/>
    <property type="match status" value="1"/>
</dbReference>
<dbReference type="EMBL" id="ML996158">
    <property type="protein sequence ID" value="KAF2733683.1"/>
    <property type="molecule type" value="Genomic_DNA"/>
</dbReference>
<reference evidence="11" key="1">
    <citation type="journal article" date="2020" name="Stud. Mycol.">
        <title>101 Dothideomycetes genomes: a test case for predicting lifestyles and emergence of pathogens.</title>
        <authorList>
            <person name="Haridas S."/>
            <person name="Albert R."/>
            <person name="Binder M."/>
            <person name="Bloem J."/>
            <person name="Labutti K."/>
            <person name="Salamov A."/>
            <person name="Andreopoulos B."/>
            <person name="Baker S."/>
            <person name="Barry K."/>
            <person name="Bills G."/>
            <person name="Bluhm B."/>
            <person name="Cannon C."/>
            <person name="Castanera R."/>
            <person name="Culley D."/>
            <person name="Daum C."/>
            <person name="Ezra D."/>
            <person name="Gonzalez J."/>
            <person name="Henrissat B."/>
            <person name="Kuo A."/>
            <person name="Liang C."/>
            <person name="Lipzen A."/>
            <person name="Lutzoni F."/>
            <person name="Magnuson J."/>
            <person name="Mondo S."/>
            <person name="Nolan M."/>
            <person name="Ohm R."/>
            <person name="Pangilinan J."/>
            <person name="Park H.-J."/>
            <person name="Ramirez L."/>
            <person name="Alfaro M."/>
            <person name="Sun H."/>
            <person name="Tritt A."/>
            <person name="Yoshinaga Y."/>
            <person name="Zwiers L.-H."/>
            <person name="Turgeon B."/>
            <person name="Goodwin S."/>
            <person name="Spatafora J."/>
            <person name="Crous P."/>
            <person name="Grigoriev I."/>
        </authorList>
    </citation>
    <scope>NUCLEOTIDE SEQUENCE</scope>
    <source>
        <strain evidence="11">CBS 125425</strain>
    </source>
</reference>
<feature type="compositionally biased region" description="Low complexity" evidence="8">
    <location>
        <begin position="44"/>
        <end position="56"/>
    </location>
</feature>
<dbReference type="InterPro" id="IPR001650">
    <property type="entry name" value="Helicase_C-like"/>
</dbReference>
<keyword evidence="6" id="KW-0067">ATP-binding</keyword>
<dbReference type="InterPro" id="IPR038718">
    <property type="entry name" value="SNF2-like_sf"/>
</dbReference>
<dbReference type="CDD" id="cd18793">
    <property type="entry name" value="SF2_C_SNF"/>
    <property type="match status" value="1"/>
</dbReference>
<dbReference type="Pfam" id="PF00176">
    <property type="entry name" value="SNF2-rel_dom"/>
    <property type="match status" value="1"/>
</dbReference>
<dbReference type="Pfam" id="PF00271">
    <property type="entry name" value="Helicase_C"/>
    <property type="match status" value="1"/>
</dbReference>
<dbReference type="InterPro" id="IPR049730">
    <property type="entry name" value="SNF2/RAD54-like_C"/>
</dbReference>
<gene>
    <name evidence="11" type="ORF">EJ04DRAFT_468063</name>
</gene>
<feature type="region of interest" description="Disordered" evidence="8">
    <location>
        <begin position="25"/>
        <end position="173"/>
    </location>
</feature>
<dbReference type="PROSITE" id="PS00518">
    <property type="entry name" value="ZF_RING_1"/>
    <property type="match status" value="1"/>
</dbReference>
<protein>
    <submittedName>
        <fullName evidence="11">ISWI chromatin-remodeling complex ATPase ISW2</fullName>
    </submittedName>
</protein>
<name>A0A9P4QTP1_9PLEO</name>
<evidence type="ECO:0000256" key="7">
    <source>
        <dbReference type="SAM" id="Coils"/>
    </source>
</evidence>
<dbReference type="PANTHER" id="PTHR10799">
    <property type="entry name" value="SNF2/RAD54 HELICASE FAMILY"/>
    <property type="match status" value="1"/>
</dbReference>
<evidence type="ECO:0000256" key="8">
    <source>
        <dbReference type="SAM" id="MobiDB-lite"/>
    </source>
</evidence>
<dbReference type="Gene3D" id="3.30.40.10">
    <property type="entry name" value="Zinc/RING finger domain, C3HC4 (zinc finger)"/>
    <property type="match status" value="1"/>
</dbReference>
<dbReference type="CDD" id="cd17919">
    <property type="entry name" value="DEXHc_Snf"/>
    <property type="match status" value="1"/>
</dbReference>
<dbReference type="InterPro" id="IPR000330">
    <property type="entry name" value="SNF2_N"/>
</dbReference>
<sequence length="1254" mass="140840">MAPAPLSITPQKRKSGFLDNLLQSFGSRTSATSVTKARKLSARSPPSLDAAGASSDSDSKLYNKQQPSPPAIPPYHTLLDNPQNNSQQEDDTSEDELARSITPPPAVPKRAAIKSRPKAAGSEELKMELRRRAKDTGGQPRRSTRTRNGILKSDTLPPPESPPSKRRAPARTLPVTTRTRLHDDIANQSKAKADNFLVAHRDYFLPLLPTTNYITKLVASAKAEEKPIVEYKELTEQPEGVTATMKPYQLSGLSYLVYLYNNGFSGVLGDEMGLGKTLQTLSLFQYLEEQDKKDGSSSEELRPYLVVCPLSVLNSWVNEAQRWVPELKILRFHGALKERNRLKRIALGMEDKYGNETKAESNRKASRKAGVKVSAAQKSGWDSYKIIVTTYETFQAEQSWFRHAFLWRYAVLDEGHRIKNSLTNISTALKHTNAEYRLILTGTPLQNNLVELWALLAWLYPNVFTDNTSALFKESFDLSQGKVNQQTMDDARGLLELIMLRRMKDSPGVNLGLPPKEEVLLYVPLTPMQRFWYTRLLTRAGDALLDDLFAEIKGKEKNIIQKEKEQDQLWNKMEKLANGPGASNTQEWEETAAIMQQALENEQADSTIRAGWQKLMNLLMQLRKCCSHPYLLPGALPDPYYLGDHVIRASGKFIVLEKLLKHSIFNQGKKVLIFSGFTRTLDCCEDLINIIGKYGTKFKHLRLDGSTARARRNLEIRMFNKEDSEYKVMLLSTRAGGLGINLTSAEDVVFLDEDWNPQITLQAEARAHRIGQKKKVTIYKLCTQGTVEEQMMGRIRKKLYLSAKITESMRNIHSEKAIARGRSSTSDEMPQLDTTQLKTLVRRGAQTLSHPDIDVTEMLSWDLDTILQKCRDKPSDTHAEGSASEVDEQKWLSAMERVESAVFNGKKYHRQLDTKDKTSAANILPDEVRREDRRKGKNTTVMMNGFMINKESLDCADWEAVPTFAGKDPRLAEPQREKRRAVVHEEHCLSCFGTDGDRIPCKTCPRTYHSHCLSDDFRAKIGGFNGFHCPQHECFDCGHKATDAGGLIYRCRWCDHGFCEDCLDFDTAAIVGENLPEFEMLGEPAPSSGFFIACPRCVDTASRDPEKQGWMADVAQSYAEQHEAWLQDEETQRVAFEAEQEQAIALRRARASEDDLDSVPGLTDTSIATPVAYGSRVSTPPVVASNGFPAAKKRKIDGKNRSNVEVVYADSHAFMQQQQISDGARFEGLEGWDVQGMVCRAKRGYAEVEGGGGD</sequence>
<dbReference type="InterPro" id="IPR014001">
    <property type="entry name" value="Helicase_ATP-bd"/>
</dbReference>
<keyword evidence="5" id="KW-0862">Zinc</keyword>
<dbReference type="GO" id="GO:0005524">
    <property type="term" value="F:ATP binding"/>
    <property type="evidence" value="ECO:0007669"/>
    <property type="project" value="InterPro"/>
</dbReference>
<dbReference type="SUPFAM" id="SSF52540">
    <property type="entry name" value="P-loop containing nucleoside triphosphate hydrolases"/>
    <property type="match status" value="2"/>
</dbReference>
<keyword evidence="12" id="KW-1185">Reference proteome</keyword>
<feature type="coiled-coil region" evidence="7">
    <location>
        <begin position="545"/>
        <end position="605"/>
    </location>
</feature>
<dbReference type="Gene3D" id="3.40.50.300">
    <property type="entry name" value="P-loop containing nucleotide triphosphate hydrolases"/>
    <property type="match status" value="1"/>
</dbReference>
<accession>A0A9P4QTP1</accession>
<comment type="caution">
    <text evidence="11">The sequence shown here is derived from an EMBL/GenBank/DDBJ whole genome shotgun (WGS) entry which is preliminary data.</text>
</comment>